<evidence type="ECO:0000256" key="6">
    <source>
        <dbReference type="ARBA" id="ARBA00022968"/>
    </source>
</evidence>
<keyword evidence="3" id="KW-0328">Glycosyltransferase</keyword>
<dbReference type="OrthoDB" id="5512589at2759"/>
<evidence type="ECO:0000256" key="8">
    <source>
        <dbReference type="ARBA" id="ARBA00023034"/>
    </source>
</evidence>
<keyword evidence="4" id="KW-0808">Transferase</keyword>
<keyword evidence="7 11" id="KW-1133">Transmembrane helix</keyword>
<evidence type="ECO:0000256" key="1">
    <source>
        <dbReference type="ARBA" id="ARBA00004323"/>
    </source>
</evidence>
<gene>
    <name evidence="12" type="ORF">BINO364_LOCUS3485</name>
</gene>
<keyword evidence="5 11" id="KW-0812">Transmembrane</keyword>
<keyword evidence="6" id="KW-0735">Signal-anchor</keyword>
<evidence type="ECO:0000313" key="13">
    <source>
        <dbReference type="Proteomes" id="UP000838878"/>
    </source>
</evidence>
<evidence type="ECO:0000256" key="11">
    <source>
        <dbReference type="SAM" id="Phobius"/>
    </source>
</evidence>
<evidence type="ECO:0000256" key="3">
    <source>
        <dbReference type="ARBA" id="ARBA00022676"/>
    </source>
</evidence>
<dbReference type="Proteomes" id="UP000838878">
    <property type="component" value="Chromosome 11"/>
</dbReference>
<evidence type="ECO:0000256" key="7">
    <source>
        <dbReference type="ARBA" id="ARBA00022989"/>
    </source>
</evidence>
<evidence type="ECO:0000256" key="2">
    <source>
        <dbReference type="ARBA" id="ARBA00008661"/>
    </source>
</evidence>
<dbReference type="GO" id="GO:0000139">
    <property type="term" value="C:Golgi membrane"/>
    <property type="evidence" value="ECO:0007669"/>
    <property type="project" value="UniProtKB-SubCell"/>
</dbReference>
<protein>
    <recommendedName>
        <fullName evidence="14">Hexosyltransferase</fullName>
    </recommendedName>
</protein>
<dbReference type="AlphaFoldDB" id="A0A8J9Y806"/>
<evidence type="ECO:0000256" key="9">
    <source>
        <dbReference type="ARBA" id="ARBA00023136"/>
    </source>
</evidence>
<dbReference type="GO" id="GO:0006493">
    <property type="term" value="P:protein O-linked glycosylation"/>
    <property type="evidence" value="ECO:0007669"/>
    <property type="project" value="TreeGrafter"/>
</dbReference>
<organism evidence="12 13">
    <name type="scientific">Brenthis ino</name>
    <name type="common">lesser marbled fritillary</name>
    <dbReference type="NCBI Taxonomy" id="405034"/>
    <lineage>
        <taxon>Eukaryota</taxon>
        <taxon>Metazoa</taxon>
        <taxon>Ecdysozoa</taxon>
        <taxon>Arthropoda</taxon>
        <taxon>Hexapoda</taxon>
        <taxon>Insecta</taxon>
        <taxon>Pterygota</taxon>
        <taxon>Neoptera</taxon>
        <taxon>Endopterygota</taxon>
        <taxon>Lepidoptera</taxon>
        <taxon>Glossata</taxon>
        <taxon>Ditrysia</taxon>
        <taxon>Papilionoidea</taxon>
        <taxon>Nymphalidae</taxon>
        <taxon>Heliconiinae</taxon>
        <taxon>Argynnini</taxon>
        <taxon>Brenthis</taxon>
    </lineage>
</organism>
<comment type="similarity">
    <text evidence="2">Belongs to the glycosyltransferase 31 family.</text>
</comment>
<evidence type="ECO:0000256" key="4">
    <source>
        <dbReference type="ARBA" id="ARBA00022679"/>
    </source>
</evidence>
<dbReference type="FunFam" id="3.90.550.50:FF:000001">
    <property type="entry name" value="Hexosyltransferase"/>
    <property type="match status" value="1"/>
</dbReference>
<evidence type="ECO:0000256" key="5">
    <source>
        <dbReference type="ARBA" id="ARBA00022692"/>
    </source>
</evidence>
<dbReference type="PANTHER" id="PTHR11214:SF314">
    <property type="entry name" value="HEXOSYLTRANSFERASE"/>
    <property type="match status" value="1"/>
</dbReference>
<dbReference type="PANTHER" id="PTHR11214">
    <property type="entry name" value="BETA-1,3-N-ACETYLGLUCOSAMINYLTRANSFERASE"/>
    <property type="match status" value="1"/>
</dbReference>
<accession>A0A8J9Y806</accession>
<evidence type="ECO:0000256" key="10">
    <source>
        <dbReference type="ARBA" id="ARBA00023180"/>
    </source>
</evidence>
<evidence type="ECO:0000313" key="12">
    <source>
        <dbReference type="EMBL" id="CAH0716791.1"/>
    </source>
</evidence>
<keyword evidence="10" id="KW-0325">Glycoprotein</keyword>
<keyword evidence="13" id="KW-1185">Reference proteome</keyword>
<comment type="subcellular location">
    <subcellularLocation>
        <location evidence="1">Golgi apparatus membrane</location>
        <topology evidence="1">Single-pass type II membrane protein</topology>
    </subcellularLocation>
</comment>
<evidence type="ECO:0008006" key="14">
    <source>
        <dbReference type="Google" id="ProtNLM"/>
    </source>
</evidence>
<sequence length="580" mass="67139">MNVINYRYMARDVHQQWDDDGYSDRDSDDSNYRYDQRSKLLPRDAKVERDRRWAVTVVAKVSIISTAMILFCVFLYIPVYNKANDQIPKVAVAGWSLHTNRDTKIYVQPDNVTTLHEPKDICPKSNRNKRNSLFLLIVVCSSTSNFAERAAIRETWGNYQNYLNTSKIFHAVRDKHKDYNYTYDLYEEVDTKNVNVSENTIGREKRDISGIGQFLPKLAQVLQNNLVNVEHEVPDEKRFEDEDDKEQEMLPEFDMNKELNEQDDDLDMEYDYQSNIMKIPPKGYEDESPDLGKILTILKKSKDIPKEDVTDKEPGNINVDFKVVFLLGLPSQDNETEVQEKIEQEVEKYGDIIQEGFIDSYNNLTLKSIMMLKWVTNNCNESVRYILKTDDDMYVNVPNLVYTLKNRSKIHDTTKGQELEYLLIGDLICGARPVQDVGSKWYSPKYMYGARVYPRYLSGTGYVMSAPTVRALYKAALTTAYFHLEDIYITGICSVRAKPRITPRDEPGFSYSAVGDDACAAHAHVTAHRVRPAHMRSIAARLAHEWEADVCERKRLTQMKKPSGIYVVYKYLRLLVSKHC</sequence>
<feature type="non-terminal residue" evidence="12">
    <location>
        <position position="580"/>
    </location>
</feature>
<name>A0A8J9Y806_9NEOP</name>
<dbReference type="InterPro" id="IPR002659">
    <property type="entry name" value="Glyco_trans_31"/>
</dbReference>
<dbReference type="GO" id="GO:0016758">
    <property type="term" value="F:hexosyltransferase activity"/>
    <property type="evidence" value="ECO:0007669"/>
    <property type="project" value="InterPro"/>
</dbReference>
<feature type="transmembrane region" description="Helical" evidence="11">
    <location>
        <begin position="53"/>
        <end position="77"/>
    </location>
</feature>
<dbReference type="EMBL" id="OV170231">
    <property type="protein sequence ID" value="CAH0716791.1"/>
    <property type="molecule type" value="Genomic_DNA"/>
</dbReference>
<reference evidence="12" key="1">
    <citation type="submission" date="2021-12" db="EMBL/GenBank/DDBJ databases">
        <authorList>
            <person name="Martin H S."/>
        </authorList>
    </citation>
    <scope>NUCLEOTIDE SEQUENCE</scope>
</reference>
<keyword evidence="9 11" id="KW-0472">Membrane</keyword>
<keyword evidence="8" id="KW-0333">Golgi apparatus</keyword>
<dbReference type="Gene3D" id="3.90.550.50">
    <property type="match status" value="1"/>
</dbReference>
<dbReference type="Pfam" id="PF01762">
    <property type="entry name" value="Galactosyl_T"/>
    <property type="match status" value="1"/>
</dbReference>
<proteinExistence type="inferred from homology"/>